<evidence type="ECO:0000313" key="4">
    <source>
        <dbReference type="WBParaSite" id="HCON_00042540-00001"/>
    </source>
</evidence>
<name>A0A7I4Y434_HAECO</name>
<dbReference type="Proteomes" id="UP000025227">
    <property type="component" value="Unplaced"/>
</dbReference>
<evidence type="ECO:0000256" key="1">
    <source>
        <dbReference type="SAM" id="Coils"/>
    </source>
</evidence>
<dbReference type="AlphaFoldDB" id="A0A7I4Y434"/>
<keyword evidence="1" id="KW-0175">Coiled coil</keyword>
<evidence type="ECO:0000313" key="3">
    <source>
        <dbReference type="Proteomes" id="UP000025227"/>
    </source>
</evidence>
<proteinExistence type="predicted"/>
<organism evidence="3 4">
    <name type="scientific">Haemonchus contortus</name>
    <name type="common">Barber pole worm</name>
    <dbReference type="NCBI Taxonomy" id="6289"/>
    <lineage>
        <taxon>Eukaryota</taxon>
        <taxon>Metazoa</taxon>
        <taxon>Ecdysozoa</taxon>
        <taxon>Nematoda</taxon>
        <taxon>Chromadorea</taxon>
        <taxon>Rhabditida</taxon>
        <taxon>Rhabditina</taxon>
        <taxon>Rhabditomorpha</taxon>
        <taxon>Strongyloidea</taxon>
        <taxon>Trichostrongylidae</taxon>
        <taxon>Haemonchus</taxon>
    </lineage>
</organism>
<dbReference type="OrthoDB" id="5873630at2759"/>
<protein>
    <submittedName>
        <fullName evidence="4">Uncharacterized protein</fullName>
    </submittedName>
</protein>
<evidence type="ECO:0000256" key="2">
    <source>
        <dbReference type="SAM" id="MobiDB-lite"/>
    </source>
</evidence>
<dbReference type="OMA" id="HHTFTRQ"/>
<feature type="region of interest" description="Disordered" evidence="2">
    <location>
        <begin position="109"/>
        <end position="141"/>
    </location>
</feature>
<accession>A0A7I4Y434</accession>
<keyword evidence="3" id="KW-1185">Reference proteome</keyword>
<sequence>MLGERIRSHRMVINIHITPRERERLIREERQRRRVARILQKTAPVHSDINLAIISFHVRQQASEQAQLIRQNLRKEKENKVEELRKELRRSVSEKVSDIVAEEQGISRLPLPSDSSTVSTTTSARTRSSTRTPHRHHHTFTRQDAIRALERGRLAQDRLRAERLAARREAINALRRRRQAIQDANRFNMANPTSR</sequence>
<dbReference type="WBParaSite" id="HCON_00042540-00001">
    <property type="protein sequence ID" value="HCON_00042540-00001"/>
    <property type="gene ID" value="HCON_00042540"/>
</dbReference>
<reference evidence="4" key="1">
    <citation type="submission" date="2020-12" db="UniProtKB">
        <authorList>
            <consortium name="WormBaseParasite"/>
        </authorList>
    </citation>
    <scope>IDENTIFICATION</scope>
    <source>
        <strain evidence="4">MHco3</strain>
    </source>
</reference>
<feature type="coiled-coil region" evidence="1">
    <location>
        <begin position="59"/>
        <end position="94"/>
    </location>
</feature>
<feature type="compositionally biased region" description="Low complexity" evidence="2">
    <location>
        <begin position="113"/>
        <end position="131"/>
    </location>
</feature>